<comment type="PTM">
    <text evidence="32">Specific enzymatic cleavages in vivo yield mature proteins. Envelope glycoproteins are synthesized as a inactive precursor that is heavily N-glycosylated and processed likely by host cell furin in the Golgi to yield the mature SU and TM proteins. The cleavage site between SU and TM requires the minimal sequence [KR]-X-[KR]-R. About 2 of the 9 disulfide bonds of gp41 are reduced by P4HB/PDI, following binding to CD4 receptor.</text>
</comment>
<evidence type="ECO:0000256" key="4">
    <source>
        <dbReference type="ARBA" id="ARBA00004563"/>
    </source>
</evidence>
<keyword evidence="15 32" id="KW-0053">Apoptosis</keyword>
<evidence type="ECO:0000256" key="23">
    <source>
        <dbReference type="ARBA" id="ARBA00023046"/>
    </source>
</evidence>
<keyword evidence="8 32" id="KW-1170">Fusion of virus membrane with host endosomal membrane</keyword>
<comment type="subcellular location">
    <molecule>Surface protein gp120</molecule>
    <subcellularLocation>
        <location evidence="32">Virion membrane</location>
        <topology evidence="32">Peripheral membrane protein</topology>
    </subcellularLocation>
    <subcellularLocation>
        <location evidence="32">Host cell membrane</location>
        <topology evidence="32">Peripheral membrane protein</topology>
    </subcellularLocation>
    <subcellularLocation>
        <location evidence="32">Host endosome membrane</location>
        <topology evidence="32">Single-pass type I membrane protein</topology>
    </subcellularLocation>
    <text evidence="32">The surface protein is not anchored to the viral envelope, but associates with the extravirion surface through its binding to TM. It is probably concentrated at the site of budding and incorporated into the virions possibly by contacts between the cytoplasmic tail of Env and the N-terminus of Gag.</text>
</comment>
<keyword evidence="19 32" id="KW-1043">Host membrane</keyword>
<feature type="lipid moiety-binding region" description="S-palmitoyl cysteine; by host" evidence="32">
    <location>
        <position position="747"/>
    </location>
</feature>
<protein>
    <recommendedName>
        <fullName evidence="32">Envelope glycoprotein gp160</fullName>
    </recommendedName>
    <alternativeName>
        <fullName evidence="32">Env polyprotein</fullName>
    </alternativeName>
    <component>
        <recommendedName>
            <fullName evidence="32">Surface protein gp120</fullName>
            <shortName evidence="32">SU</shortName>
        </recommendedName>
        <alternativeName>
            <fullName evidence="32">Glycoprotein 120</fullName>
            <shortName evidence="32">gp120</shortName>
        </alternativeName>
    </component>
    <component>
        <recommendedName>
            <fullName evidence="32">Transmembrane protein gp41</fullName>
            <shortName evidence="32">TM</shortName>
        </recommendedName>
        <alternativeName>
            <fullName evidence="32">Glycoprotein 41</fullName>
            <shortName evidence="32">gp41</shortName>
        </alternativeName>
    </component>
</protein>
<keyword evidence="26 32" id="KW-0564">Palmitate</keyword>
<feature type="transmembrane region" description="Helical" evidence="33">
    <location>
        <begin position="495"/>
        <end position="518"/>
    </location>
</feature>
<feature type="chain" id="PRO_5023489489" description="Transmembrane protein gp41" evidence="32">
    <location>
        <begin position="495"/>
        <end position="846"/>
    </location>
</feature>
<evidence type="ECO:0000256" key="11">
    <source>
        <dbReference type="ARBA" id="ARBA00022581"/>
    </source>
</evidence>
<evidence type="ECO:0000256" key="16">
    <source>
        <dbReference type="ARBA" id="ARBA00022729"/>
    </source>
</evidence>
<dbReference type="Pfam" id="PF00517">
    <property type="entry name" value="GP41"/>
    <property type="match status" value="1"/>
</dbReference>
<evidence type="ECO:0000256" key="26">
    <source>
        <dbReference type="ARBA" id="ARBA00023139"/>
    </source>
</evidence>
<comment type="function">
    <text evidence="32">Envelope glycoprotein gp160: Oligomerizes in the host endoplasmic reticulum into predominantly trimers. In a second time, gp160 transits in the host Golgi, where glycosylation is completed. The precursor is then proteolytically cleaved in the trans-Golgi and thereby activated by cellular furin or furin-like proteases to produce gp120 and gp41.</text>
</comment>
<keyword evidence="14 32" id="KW-0812">Transmembrane</keyword>
<evidence type="ECO:0000256" key="5">
    <source>
        <dbReference type="ARBA" id="ARBA00004578"/>
    </source>
</evidence>
<dbReference type="GO" id="GO:0055036">
    <property type="term" value="C:virion membrane"/>
    <property type="evidence" value="ECO:0007669"/>
    <property type="project" value="UniProtKB-SubCell"/>
</dbReference>
<dbReference type="GO" id="GO:0020002">
    <property type="term" value="C:host cell plasma membrane"/>
    <property type="evidence" value="ECO:0007669"/>
    <property type="project" value="UniProtKB-SubCell"/>
</dbReference>
<feature type="region of interest" description="CD4-binding loop" evidence="32">
    <location>
        <begin position="354"/>
        <end position="364"/>
    </location>
</feature>
<keyword evidence="29 32" id="KW-0899">Viral immunoevasion</keyword>
<feature type="domain" description="Retroviral envelope protein GP41-like" evidence="35">
    <location>
        <begin position="513"/>
        <end position="703"/>
    </location>
</feature>
<comment type="domain">
    <text evidence="32 33">The 17 amino acids long immunosuppressive region is present in many retroviral envelope proteins. Synthetic peptides derived from this relatively conserved sequence inhibit immune function in vitro and in vivo.</text>
</comment>
<comment type="miscellaneous">
    <text evidence="32">HIV-1 lineages are divided in three main groups, M (for Major), O (for Outlier), and N (for New, or Non-M, Non-O). The vast majority of strains found worldwide belong to the group M. Group O seems to be endemic to and largely confined to Cameroon and neighboring countries in West Central Africa, where these viruses represent a small minority of HIV-1 strains. The group N is represented by a limited number of isolates from Cameroonian persons. The group M is further subdivided in 9 clades or subtypes (A to D, F to H, J and K).</text>
</comment>
<evidence type="ECO:0000256" key="3">
    <source>
        <dbReference type="ARBA" id="ARBA00004505"/>
    </source>
</evidence>
<reference evidence="36" key="1">
    <citation type="journal article" date="2018" name="Cell Rep.">
        <title>Completeness of HIV-1 Envelope Glycan Shield at Transmission Determines Neutralization Breadth.</title>
        <authorList>
            <person name="Wagh K."/>
            <person name="Kreider E.F."/>
            <person name="Li Y."/>
            <person name="Barbian H.J."/>
            <person name="Learn G.H."/>
            <person name="Giorgi E."/>
            <person name="Hraber P.T."/>
            <person name="Decker T.G."/>
            <person name="Smith A.G."/>
            <person name="Gondim M.V."/>
            <person name="Gillis L."/>
            <person name="Wandzilak J."/>
            <person name="Chuang G.Y."/>
            <person name="Rawi R."/>
            <person name="Cai F."/>
            <person name="Pellegrino P."/>
            <person name="Williams I."/>
            <person name="Overbaugh J."/>
            <person name="Gao F."/>
            <person name="Kwong P.D."/>
            <person name="Haynes B.F."/>
            <person name="Shaw G.M."/>
            <person name="Borrow P."/>
            <person name="Seaman M.S."/>
            <person name="Hahn B.H."/>
            <person name="Korber B."/>
        </authorList>
    </citation>
    <scope>NUCLEOTIDE SEQUENCE</scope>
    <source>
        <strain evidence="36">CH1012_3_d0512_ipe017_25_21</strain>
    </source>
</reference>
<evidence type="ECO:0000256" key="2">
    <source>
        <dbReference type="ARBA" id="ARBA00004433"/>
    </source>
</evidence>
<feature type="domain" description="Human immunodeficiency virus 1 envelope glycoprotein Gp120" evidence="34">
    <location>
        <begin position="143"/>
        <end position="494"/>
    </location>
</feature>
<keyword evidence="24 32" id="KW-0175">Coiled coil</keyword>
<dbReference type="GO" id="GO:0019082">
    <property type="term" value="P:viral protein processing"/>
    <property type="evidence" value="ECO:0007669"/>
    <property type="project" value="UniProtKB-UniRule"/>
</dbReference>
<dbReference type="GO" id="GO:0019031">
    <property type="term" value="C:viral envelope"/>
    <property type="evidence" value="ECO:0007669"/>
    <property type="project" value="UniProtKB-KW"/>
</dbReference>
<evidence type="ECO:0000256" key="13">
    <source>
        <dbReference type="ARBA" id="ARBA00022685"/>
    </source>
</evidence>
<evidence type="ECO:0000256" key="10">
    <source>
        <dbReference type="ARBA" id="ARBA00022570"/>
    </source>
</evidence>
<keyword evidence="22 32" id="KW-1133">Transmembrane helix</keyword>
<dbReference type="Gene3D" id="2.170.40.20">
    <property type="entry name" value="Human immunodeficiency virus 1, Gp160, envelope glycoprotein"/>
    <property type="match status" value="2"/>
</dbReference>
<keyword evidence="7 32" id="KW-1168">Fusion of virus membrane with host membrane</keyword>
<feature type="chain" id="PRO_5023489490" description="Envelope glycoprotein gp160" evidence="32">
    <location>
        <begin position="27"/>
        <end position="846"/>
    </location>
</feature>
<evidence type="ECO:0000256" key="30">
    <source>
        <dbReference type="ARBA" id="ARBA00023288"/>
    </source>
</evidence>
<dbReference type="GO" id="GO:0016020">
    <property type="term" value="C:membrane"/>
    <property type="evidence" value="ECO:0007669"/>
    <property type="project" value="UniProtKB-UniRule"/>
</dbReference>
<comment type="similarity">
    <text evidence="32">Belongs to the HIV-1 env protein family.</text>
</comment>
<keyword evidence="17 32" id="KW-1161">Viral attachment to host cell</keyword>
<comment type="PTM">
    <text evidence="32">Highly glycosylated by host. The high number of glycan on the protein is reffered to as 'glycan shield' because it contributes to hide protein sequence from adaptive immune system.</text>
</comment>
<dbReference type="InterPro" id="IPR036377">
    <property type="entry name" value="Gp120_core_sf"/>
</dbReference>
<dbReference type="CDD" id="cd09909">
    <property type="entry name" value="HIV-1-like_HR1-HR2"/>
    <property type="match status" value="1"/>
</dbReference>
<feature type="disulfide bond" evidence="32">
    <location>
        <begin position="581"/>
        <end position="587"/>
    </location>
</feature>
<evidence type="ECO:0000256" key="24">
    <source>
        <dbReference type="ARBA" id="ARBA00023054"/>
    </source>
</evidence>
<evidence type="ECO:0000256" key="7">
    <source>
        <dbReference type="ARBA" id="ARBA00022506"/>
    </source>
</evidence>
<evidence type="ECO:0000256" key="29">
    <source>
        <dbReference type="ARBA" id="ARBA00023280"/>
    </source>
</evidence>
<comment type="domain">
    <text evidence="32">Some of the most genetically diverse regions of the viral genome are present in Env. They are called variable regions 1 through 5 (V1 through V5). Coreceptor usage of gp120 is determined mainly by the primary structure of the third variable region (V3) in the outer domain of gp120. The sequence of V3 determines which coreceptor, CCR5 and/or CXCR4 (corresponding to R5/macrophage, X4/T cell and R5X4/T cell and macrophage tropism), is used to trigger the fusion potential of the Env complex, and hence which cells the virus can infect. Binding to CCR5 involves a region adjacent in addition to V3.</text>
</comment>
<keyword evidence="9 32" id="KW-1032">Host cell membrane</keyword>
<keyword evidence="25 32" id="KW-0472">Membrane</keyword>
<dbReference type="FunFam" id="2.170.40.20:FF:000003">
    <property type="entry name" value="Envelope glycoprotein gp160"/>
    <property type="match status" value="1"/>
</dbReference>
<keyword evidence="10 32" id="KW-1165">Clathrin-mediated endocytosis of virus by host</keyword>
<dbReference type="FunFam" id="2.170.40.20:FF:000002">
    <property type="entry name" value="Envelope glycoprotein gp160"/>
    <property type="match status" value="1"/>
</dbReference>
<feature type="transmembrane region" description="Helical" evidence="33">
    <location>
        <begin position="661"/>
        <end position="688"/>
    </location>
</feature>
<feature type="region of interest" description="MPER; binding to GalCer" evidence="32">
    <location>
        <begin position="645"/>
        <end position="666"/>
    </location>
</feature>
<dbReference type="GO" id="GO:0019064">
    <property type="term" value="P:fusion of virus membrane with host plasma membrane"/>
    <property type="evidence" value="ECO:0007669"/>
    <property type="project" value="UniProtKB-UniRule"/>
</dbReference>
<evidence type="ECO:0000256" key="17">
    <source>
        <dbReference type="ARBA" id="ARBA00022804"/>
    </source>
</evidence>
<keyword evidence="16 32" id="KW-0732">Signal</keyword>
<comment type="subcellular location">
    <molecule>Transmembrane protein gp41</molecule>
    <subcellularLocation>
        <location evidence="32">Virion membrane</location>
        <topology evidence="32">Single-pass type I membrane protein</topology>
    </subcellularLocation>
    <subcellularLocation>
        <location evidence="32">Host cell membrane</location>
        <topology evidence="32">Single-pass type I membrane protein</topology>
    </subcellularLocation>
    <subcellularLocation>
        <location evidence="32">Host endosome membrane</location>
        <topology evidence="32">Single-pass type I membrane protein</topology>
    </subcellularLocation>
    <text evidence="32">It is probably concentrated at the site of budding and incorporated into the virions possibly by contacts between the cytoplasmic tail of Env and the N-terminus of Gag.</text>
</comment>
<dbReference type="HAMAP" id="MF_04083">
    <property type="entry name" value="HIV_ENV"/>
    <property type="match status" value="1"/>
</dbReference>
<evidence type="ECO:0000256" key="22">
    <source>
        <dbReference type="ARBA" id="ARBA00022989"/>
    </source>
</evidence>
<dbReference type="GO" id="GO:0052031">
    <property type="term" value="P:symbiont-mediated perturbation of host defense response"/>
    <property type="evidence" value="ECO:0007669"/>
    <property type="project" value="UniProtKB-UniRule"/>
</dbReference>
<organismHost>
    <name type="scientific">Homo sapiens</name>
    <name type="common">Human</name>
    <dbReference type="NCBI Taxonomy" id="9606"/>
</organismHost>
<evidence type="ECO:0000256" key="9">
    <source>
        <dbReference type="ARBA" id="ARBA00022511"/>
    </source>
</evidence>
<evidence type="ECO:0000259" key="34">
    <source>
        <dbReference type="Pfam" id="PF00516"/>
    </source>
</evidence>
<evidence type="ECO:0000256" key="18">
    <source>
        <dbReference type="ARBA" id="ARBA00022844"/>
    </source>
</evidence>
<evidence type="ECO:0000256" key="33">
    <source>
        <dbReference type="RuleBase" id="RU363095"/>
    </source>
</evidence>
<dbReference type="Pfam" id="PF00516">
    <property type="entry name" value="GP120"/>
    <property type="match status" value="2"/>
</dbReference>
<comment type="subunit">
    <text evidence="32">The mature envelope protein (Env) consists of a homotrimer of non-covalently associated gp120-gp41 heterodimers. The resulting complex protrudes from the virus surface as a spike. There seems to be as few as 10 spikes on the average virion. Surface protein gp120 interacts with host CD4, CCR5 and CXCR4. Gp120 also interacts with the C-type lectins CD209/DC-SIGN and CLEC4M/DC-SIGNR (collectively referred to as DC-SIGN(R)). Gp120 and gp41 interact with GalCer. Gp120 interacts with host ITGA4/ITGB7 complex; on CD4+ T-cells, this interaction results in rapid activation of integrin ITGAL/LFA-1, which facilitates efficient cell-to-cell spreading of HIV-1. Gp120 interacts with cell-associated heparan sulfate; this interaction increases virus infectivity on permissive cells and may be involved in infection of CD4- cells.</text>
</comment>
<keyword evidence="28 32" id="KW-0325">Glycoprotein</keyword>
<keyword evidence="20 32" id="KW-0261">Viral envelope protein</keyword>
<dbReference type="GO" id="GO:0039654">
    <property type="term" value="P:fusion of virus membrane with host endosome membrane"/>
    <property type="evidence" value="ECO:0007669"/>
    <property type="project" value="UniProtKB-UniRule"/>
</dbReference>
<comment type="domain">
    <text evidence="32">The YXXL motif is involved in determining the exact site of viral release at the surface of infected mononuclear cells and promotes endocytosis. YXXL and di-leucine endocytosis motifs interact directly or indirectly with the clathrin adapter complexes, opperate independently, and their activities are not additive.</text>
</comment>
<evidence type="ECO:0000256" key="1">
    <source>
        <dbReference type="ARBA" id="ARBA00004402"/>
    </source>
</evidence>
<evidence type="ECO:0000256" key="19">
    <source>
        <dbReference type="ARBA" id="ARBA00022870"/>
    </source>
</evidence>
<organism evidence="36">
    <name type="scientific">Human immunodeficiency virus type 1</name>
    <name type="common">HIV-1</name>
    <dbReference type="NCBI Taxonomy" id="11676"/>
    <lineage>
        <taxon>Viruses</taxon>
        <taxon>Riboviria</taxon>
        <taxon>Pararnavirae</taxon>
        <taxon>Artverviricota</taxon>
        <taxon>Revtraviricetes</taxon>
        <taxon>Ortervirales</taxon>
        <taxon>Retroviridae</taxon>
        <taxon>Orthoretrovirinae</taxon>
        <taxon>Lentivirus</taxon>
        <taxon>Lentivirus humimdef1</taxon>
    </lineage>
</organism>
<feature type="disulfide bond" evidence="32">
    <location>
        <begin position="48"/>
        <end position="68"/>
    </location>
</feature>
<evidence type="ECO:0000256" key="31">
    <source>
        <dbReference type="ARBA" id="ARBA00023296"/>
    </source>
</evidence>
<keyword evidence="11 32" id="KW-0945">Host-virus interaction</keyword>
<comment type="domain">
    <text evidence="32">The membrane proximal external region (MPER) present in gp41 is a tryptophan-rich region recognized by the antibodies 2F5, Z13, and 4E10. MPER seems to play a role in fusion.</text>
</comment>
<keyword evidence="30 32" id="KW-0449">Lipoprotein</keyword>
<dbReference type="InterPro" id="IPR037527">
    <property type="entry name" value="Gp160"/>
</dbReference>
<evidence type="ECO:0000256" key="28">
    <source>
        <dbReference type="ARBA" id="ARBA00023180"/>
    </source>
</evidence>
<feature type="coiled-coil region" evidence="32">
    <location>
        <begin position="616"/>
        <end position="650"/>
    </location>
</feature>
<dbReference type="EMBL" id="MG899267">
    <property type="protein sequence ID" value="AYX45814.1"/>
    <property type="molecule type" value="Genomic_RNA"/>
</dbReference>
<evidence type="ECO:0000256" key="20">
    <source>
        <dbReference type="ARBA" id="ARBA00022879"/>
    </source>
</evidence>
<evidence type="ECO:0000256" key="32">
    <source>
        <dbReference type="HAMAP-Rule" id="MF_04083"/>
    </source>
</evidence>
<evidence type="ECO:0000256" key="27">
    <source>
        <dbReference type="ARBA" id="ARBA00023157"/>
    </source>
</evidence>
<keyword evidence="31 32" id="KW-1160">Virus entry into host cell</keyword>
<dbReference type="Gene3D" id="1.10.287.210">
    <property type="match status" value="1"/>
</dbReference>
<keyword evidence="18 32" id="KW-0946">Virion</keyword>
<feature type="region of interest" description="Fusion peptide" evidence="32">
    <location>
        <begin position="495"/>
        <end position="515"/>
    </location>
</feature>
<evidence type="ECO:0000313" key="36">
    <source>
        <dbReference type="EMBL" id="AYX45814.1"/>
    </source>
</evidence>
<keyword evidence="21 32" id="KW-1164">Virus endocytosis by host</keyword>
<keyword evidence="23 32" id="KW-1039">Host endosome</keyword>
<feature type="short sequence motif" description="YXXL motif; contains endocytosis signal" evidence="32">
    <location>
        <begin position="695"/>
        <end position="698"/>
    </location>
</feature>
<comment type="domain">
    <text evidence="32">The CD4-binding region is targeted by the antibody b12.</text>
</comment>
<comment type="function">
    <text evidence="32">Transmembrane protein gp41: Acts as a class I viral fusion protein. Under the current model, the protein has at least 3 conformational states: pre-fusion native state, pre-hairpin intermediate state, and post-fusion hairpin state. During fusion of viral and target intracellular membranes, the coiled coil regions (heptad repeats) assume a trimer-of-hairpins structure, positioning the fusion peptide in close proximity to the C-terminal region of the ectodomain. The formation of this structure appears to drive apposition and subsequent fusion of viral and target cell membranes. Complete fusion occurs in host cell endosomes and is dynamin-dependent, however some lipid transfer might occur at the plasma membrane. The virus undergoes clathrin-dependent internalization long before endosomal fusion, thus minimizing the surface exposure of conserved viral epitopes during fusion and reducing the efficacy of inhibitors targeting these epitopes. Membranes fusion leads to delivery of the nucleocapsid into the cytoplasm.</text>
</comment>
<accession>A0A3G5NAZ2</accession>
<feature type="transmembrane region" description="Helical" evidence="33">
    <location>
        <begin position="13"/>
        <end position="36"/>
    </location>
</feature>
<comment type="function">
    <text evidence="32">Surface protein gp120: Attaches the virus to the host lymphoid cell by binding to the primary receptor CD4. This interaction induces a structural rearrangement creating a high affinity binding site for a chemokine coreceptor like CXCR4 and/or CCR5. Acts as a ligand for CD209/DC-SIGN and CLEC4M/DC-SIGNR, which are respectively found on dendritic cells (DCs), and on endothelial cells of liver sinusoids and lymph node sinuses. These interactions allow capture of viral particles at mucosal surfaces by these cells and subsequent transmission to permissive cells. HIV subverts the migration properties of dendritic cells to gain access to CD4+ T-cells in lymph nodes. Virus transmission to permissive T-cells occurs either in trans (without DCs infection, through viral capture and transmission), or in cis (following DCs productive infection, through the usual CD4-gp120 interaction), thereby inducing a robust infection. In trans infection, bound virions remain infectious over days and it is proposed that they are not degraded, but protected in non-lysosomal acidic organelles within the DCs close to the cell membrane thus contributing to the viral infectious potential during DCs' migration from the periphery to the lymphoid tissues. On arrival at lymphoid tissues, intact virions recycle back to DCs' cell surface allowing virus transmission to CD4+ T-cells.</text>
</comment>
<evidence type="ECO:0000256" key="25">
    <source>
        <dbReference type="ARBA" id="ARBA00023136"/>
    </source>
</evidence>
<dbReference type="GO" id="GO:0044175">
    <property type="term" value="C:host cell endosome membrane"/>
    <property type="evidence" value="ECO:0007669"/>
    <property type="project" value="UniProtKB-SubCell"/>
</dbReference>
<dbReference type="GO" id="GO:1903908">
    <property type="term" value="P:positive regulation of plasma membrane raft polarization"/>
    <property type="evidence" value="ECO:0007669"/>
    <property type="project" value="UniProtKB-UniRule"/>
</dbReference>
<dbReference type="Gene3D" id="1.20.5.490">
    <property type="entry name" value="Single helix bin"/>
    <property type="match status" value="1"/>
</dbReference>
<dbReference type="InterPro" id="IPR000328">
    <property type="entry name" value="GP41-like"/>
</dbReference>
<evidence type="ECO:0000256" key="12">
    <source>
        <dbReference type="ARBA" id="ARBA00022595"/>
    </source>
</evidence>
<dbReference type="SUPFAM" id="SSF58069">
    <property type="entry name" value="Virus ectodomain"/>
    <property type="match status" value="1"/>
</dbReference>
<dbReference type="GO" id="GO:0019062">
    <property type="term" value="P:virion attachment to host cell"/>
    <property type="evidence" value="ECO:0007669"/>
    <property type="project" value="UniProtKB-UniRule"/>
</dbReference>
<proteinExistence type="inferred from homology"/>
<feature type="domain" description="Human immunodeficiency virus 1 envelope glycoprotein Gp120" evidence="34">
    <location>
        <begin position="28"/>
        <end position="137"/>
    </location>
</feature>
<comment type="caution">
    <text evidence="32 33">Lacks conserved residue(s) required for the propagation of feature annotation.</text>
</comment>
<evidence type="ECO:0000256" key="15">
    <source>
        <dbReference type="ARBA" id="ARBA00022703"/>
    </source>
</evidence>
<evidence type="ECO:0000259" key="35">
    <source>
        <dbReference type="Pfam" id="PF00517"/>
    </source>
</evidence>
<keyword evidence="13 32" id="KW-0165">Cleavage on pair of basic residues</keyword>
<feature type="site" description="Cleavage; by host furin" evidence="32">
    <location>
        <begin position="494"/>
        <end position="495"/>
    </location>
</feature>
<comment type="PTM">
    <text evidence="32">Palmitoylation of the transmembrane protein and of Env polyprotein (prior to its proteolytic cleavage) is essential for their association with host cell membrane lipid rafts. Palmitoylation is therefore required for envelope trafficking to classical lipid rafts, but not for viral replication.</text>
</comment>
<keyword evidence="27 32" id="KW-1015">Disulfide bond</keyword>
<dbReference type="GO" id="GO:0075512">
    <property type="term" value="P:clathrin-dependent endocytosis of virus by host cell"/>
    <property type="evidence" value="ECO:0007669"/>
    <property type="project" value="UniProtKB-UniRule"/>
</dbReference>
<feature type="disulfide bond" evidence="32">
    <location>
        <begin position="211"/>
        <end position="240"/>
    </location>
</feature>
<evidence type="ECO:0000256" key="21">
    <source>
        <dbReference type="ARBA" id="ARBA00022890"/>
    </source>
</evidence>
<comment type="subcellular location">
    <subcellularLocation>
        <location evidence="3">Host cell membrane</location>
        <topology evidence="3">Peripheral membrane protein</topology>
    </subcellularLocation>
    <subcellularLocation>
        <location evidence="1">Host cell membrane</location>
        <topology evidence="1">Single-pass type I membrane protein</topology>
    </subcellularLocation>
    <subcellularLocation>
        <location evidence="2">Host endosome membrane</location>
        <topology evidence="2">Peripheral membrane protein</topology>
    </subcellularLocation>
    <subcellularLocation>
        <location evidence="5">Host endosome membrane</location>
        <topology evidence="5">Single-pass type I membrane protein</topology>
    </subcellularLocation>
    <subcellularLocation>
        <location evidence="6">Virion membrane</location>
        <topology evidence="6">Peripheral membrane protein</topology>
    </subcellularLocation>
    <subcellularLocation>
        <location evidence="4">Virion membrane</location>
        <topology evidence="4">Single-pass type I membrane protein</topology>
    </subcellularLocation>
</comment>
<gene>
    <name evidence="32 36" type="primary">env</name>
</gene>
<evidence type="ECO:0000256" key="14">
    <source>
        <dbReference type="ARBA" id="ARBA00022692"/>
    </source>
</evidence>
<evidence type="ECO:0000256" key="6">
    <source>
        <dbReference type="ARBA" id="ARBA00004650"/>
    </source>
</evidence>
<sequence length="846" mass="95640">MRVRGMLRNWQQWVIWGILGFCSVWGNLWVTVYYGVPVWKEAKTTLFCASDAKAYEREVHNIWATHACVPTDPNPQELVLENVTENFNMWKNDMVDQMHEDIISLWDESLKPCVKLTPLCVTLNCSNVNGTGNATNQSIVNITEEMKNCSFNITTELRDRKQQVYALFYRLDIVPLNNNNSGEYRLINCNTSSITQACPKVSFDPIPIHYCAPAGFAILKCNNKTFNGTGPCHNVSTVQCTHGIKPVVSTQLLLNGSLAEGEIIIRSQNLTNNAKTIIVHLNQSVEINCTRPGNNTRTSVRIGPGQAYFINNIIGDIRRAYCNISAEAWNKTLQAVRKKLEEHFPNRTISFNSSSGGDLEVTTHSFNCGGEFFYCNTSKLFNSTYNPTDNSTKSNETIIIPCKIKQIINMWQKVGRAMYAPPIAGNITCRSKITGLLLSRDGGNNNHTETFRPEGGDMRDNWRSELYKYKVVEIKPLGIAPTKAKRRVVERQKRAVGIGAVFLGFLGAAGSTMGAASITLTVQARQLLSGIVQQQSNLLRAIEAQQHMLQLTVWGIKQLQARVLAIERYLKDQQLLGIWGCSGKLICTTAVPWNSTWSNKTQEDIWENMTWMQWDREIDNYTSTIYQLLEESQNQQEKNEKDLLALDKWDSLWSWFSITNWLWYIKIFIMIIGGLIGLRIIFAVLSIVNRVRQGYSPLSFQTLIPNPRGPDRLGGIEEEGGEQDKDRSVRLVSGFLSLAWDDLRSLCLFSYHRLRDLLLVTARAAEHLGHSSLRGLQRVWEALKYLGSLVQYWGLELKKSAINLIDTLAIAVGEGTDRIIEVLQRICRAILNIPTRIRQGFEAALL</sequence>
<comment type="miscellaneous">
    <text evidence="32">Inhibitors targeting HIV-1 viral envelope proteins are used as antiretroviral drugs. Attachment of virions to the cell surface via non-specific interactions and CD4 binding can be blocked by inhibitors that include cyanovirin-N, cyclotriazadisulfonamide analogs, PRO 2000, TNX 355 and PRO 542. In addition, BMS 806 can block CD4-induced conformational changes. Env interactions with the coreceptor molecules can be targeted by CCR5 antagonists including SCH-D, maraviroc (UK 427857) and aplaviroc (GW 873140), and the CXCR4 antagonist AMD 070. Fusion of viral and cellular membranes can be inhibited by peptides such as enfuvirtide and tifuvirtide (T 1249). Resistance to inhibitors associated with mutations in Env are observed. Most of the time, single mutations confer only a modest reduction in drug susceptibility. Combination of several mutations is usually required to develop a high-level drug resistance.</text>
</comment>
<feature type="disulfide bond" evidence="32">
    <location>
        <begin position="221"/>
        <end position="232"/>
    </location>
</feature>
<keyword evidence="12 32" id="KW-1162">Viral penetration into host cytoplasm</keyword>
<feature type="lipid moiety-binding region" description="S-palmitoyl cysteine; by host" evidence="32">
    <location>
        <position position="827"/>
    </location>
</feature>
<feature type="topological domain" description="Cytoplasmic" evidence="32">
    <location>
        <begin position="689"/>
        <end position="846"/>
    </location>
</feature>
<feature type="short sequence motif" description="Di-leucine internalization motif" evidence="32">
    <location>
        <begin position="845"/>
        <end position="846"/>
    </location>
</feature>
<dbReference type="SUPFAM" id="SSF56502">
    <property type="entry name" value="gp120 core"/>
    <property type="match status" value="2"/>
</dbReference>
<dbReference type="FunFam" id="1.10.287.210:FF:000001">
    <property type="entry name" value="Envelope glycoprotein gp160"/>
    <property type="match status" value="1"/>
</dbReference>
<dbReference type="GO" id="GO:0005198">
    <property type="term" value="F:structural molecule activity"/>
    <property type="evidence" value="ECO:0007669"/>
    <property type="project" value="UniProtKB-UniRule"/>
</dbReference>
<name>A0A3G5NAZ2_HV1</name>
<dbReference type="InterPro" id="IPR000777">
    <property type="entry name" value="HIV1_Gp120"/>
</dbReference>
<evidence type="ECO:0000256" key="8">
    <source>
        <dbReference type="ARBA" id="ARBA00022510"/>
    </source>
</evidence>
<dbReference type="GO" id="GO:1903911">
    <property type="term" value="P:positive regulation of receptor clustering"/>
    <property type="evidence" value="ECO:0007669"/>
    <property type="project" value="UniProtKB-UniRule"/>
</dbReference>
<feature type="region of interest" description="Immunosuppression" evidence="32">
    <location>
        <begin position="557"/>
        <end position="575"/>
    </location>
</feature>